<dbReference type="AlphaFoldDB" id="A0A803N7R9"/>
<organism evidence="1 2">
    <name type="scientific">Chenopodium quinoa</name>
    <name type="common">Quinoa</name>
    <dbReference type="NCBI Taxonomy" id="63459"/>
    <lineage>
        <taxon>Eukaryota</taxon>
        <taxon>Viridiplantae</taxon>
        <taxon>Streptophyta</taxon>
        <taxon>Embryophyta</taxon>
        <taxon>Tracheophyta</taxon>
        <taxon>Spermatophyta</taxon>
        <taxon>Magnoliopsida</taxon>
        <taxon>eudicotyledons</taxon>
        <taxon>Gunneridae</taxon>
        <taxon>Pentapetalae</taxon>
        <taxon>Caryophyllales</taxon>
        <taxon>Chenopodiaceae</taxon>
        <taxon>Chenopodioideae</taxon>
        <taxon>Atripliceae</taxon>
        <taxon>Chenopodium</taxon>
    </lineage>
</organism>
<name>A0A803N7R9_CHEQI</name>
<sequence length="160" mass="18277">MANLSSTQDPSSPYFIHPSENPATPLVSEKFLVQALANGDEILIEEHAWDRYNDLIISYILRSLDSLIARSVLYLNTAREIWKDLDERYSQTSGPQFYTLQQNLYDLSQGSASVADFFSQIKALWDELSVVRPIPVCTCNGCTCHLTKKFLQQQQEERLI</sequence>
<dbReference type="OMA" id="YIATYFT"/>
<dbReference type="PANTHER" id="PTHR37610:SF97">
    <property type="entry name" value="RETROTRANSPOSON GAG DOMAIN-CONTAINING PROTEIN"/>
    <property type="match status" value="1"/>
</dbReference>
<evidence type="ECO:0008006" key="3">
    <source>
        <dbReference type="Google" id="ProtNLM"/>
    </source>
</evidence>
<dbReference type="PANTHER" id="PTHR37610">
    <property type="entry name" value="CCHC-TYPE DOMAIN-CONTAINING PROTEIN"/>
    <property type="match status" value="1"/>
</dbReference>
<protein>
    <recommendedName>
        <fullName evidence="3">Retrotransposon gag domain-containing protein</fullName>
    </recommendedName>
</protein>
<dbReference type="EnsemblPlants" id="AUR62041823-RA">
    <property type="protein sequence ID" value="AUR62041823-RA:cds"/>
    <property type="gene ID" value="AUR62041823"/>
</dbReference>
<proteinExistence type="predicted"/>
<dbReference type="Gramene" id="AUR62041823-RA">
    <property type="protein sequence ID" value="AUR62041823-RA:cds"/>
    <property type="gene ID" value="AUR62041823"/>
</dbReference>
<keyword evidence="2" id="KW-1185">Reference proteome</keyword>
<dbReference type="Proteomes" id="UP000596660">
    <property type="component" value="Unplaced"/>
</dbReference>
<evidence type="ECO:0000313" key="2">
    <source>
        <dbReference type="Proteomes" id="UP000596660"/>
    </source>
</evidence>
<evidence type="ECO:0000313" key="1">
    <source>
        <dbReference type="EnsemblPlants" id="AUR62041823-RA:cds"/>
    </source>
</evidence>
<reference evidence="1" key="1">
    <citation type="journal article" date="2017" name="Nature">
        <title>The genome of Chenopodium quinoa.</title>
        <authorList>
            <person name="Jarvis D.E."/>
            <person name="Ho Y.S."/>
            <person name="Lightfoot D.J."/>
            <person name="Schmoeckel S.M."/>
            <person name="Li B."/>
            <person name="Borm T.J.A."/>
            <person name="Ohyanagi H."/>
            <person name="Mineta K."/>
            <person name="Michell C.T."/>
            <person name="Saber N."/>
            <person name="Kharbatia N.M."/>
            <person name="Rupper R.R."/>
            <person name="Sharp A.R."/>
            <person name="Dally N."/>
            <person name="Boughton B.A."/>
            <person name="Woo Y.H."/>
            <person name="Gao G."/>
            <person name="Schijlen E.G.W.M."/>
            <person name="Guo X."/>
            <person name="Momin A.A."/>
            <person name="Negrao S."/>
            <person name="Al-Babili S."/>
            <person name="Gehring C."/>
            <person name="Roessner U."/>
            <person name="Jung C."/>
            <person name="Murphy K."/>
            <person name="Arold S.T."/>
            <person name="Gojobori T."/>
            <person name="van der Linden C.G."/>
            <person name="van Loo E.N."/>
            <person name="Jellen E.N."/>
            <person name="Maughan P.J."/>
            <person name="Tester M."/>
        </authorList>
    </citation>
    <scope>NUCLEOTIDE SEQUENCE [LARGE SCALE GENOMIC DNA]</scope>
    <source>
        <strain evidence="1">cv. PI 614886</strain>
    </source>
</reference>
<accession>A0A803N7R9</accession>
<reference evidence="1" key="2">
    <citation type="submission" date="2021-03" db="UniProtKB">
        <authorList>
            <consortium name="EnsemblPlants"/>
        </authorList>
    </citation>
    <scope>IDENTIFICATION</scope>
</reference>